<organism evidence="18 19">
    <name type="scientific">Veronia pacifica</name>
    <dbReference type="NCBI Taxonomy" id="1080227"/>
    <lineage>
        <taxon>Bacteria</taxon>
        <taxon>Pseudomonadati</taxon>
        <taxon>Pseudomonadota</taxon>
        <taxon>Gammaproteobacteria</taxon>
        <taxon>Vibrionales</taxon>
        <taxon>Vibrionaceae</taxon>
        <taxon>Veronia</taxon>
    </lineage>
</organism>
<dbReference type="InterPro" id="IPR003660">
    <property type="entry name" value="HAMP_dom"/>
</dbReference>
<evidence type="ECO:0000256" key="9">
    <source>
        <dbReference type="ARBA" id="ARBA00022741"/>
    </source>
</evidence>
<evidence type="ECO:0000256" key="2">
    <source>
        <dbReference type="ARBA" id="ARBA00004429"/>
    </source>
</evidence>
<evidence type="ECO:0000313" key="19">
    <source>
        <dbReference type="Proteomes" id="UP000094936"/>
    </source>
</evidence>
<keyword evidence="5" id="KW-0997">Cell inner membrane</keyword>
<dbReference type="GO" id="GO:0005886">
    <property type="term" value="C:plasma membrane"/>
    <property type="evidence" value="ECO:0007669"/>
    <property type="project" value="UniProtKB-SubCell"/>
</dbReference>
<gene>
    <name evidence="18" type="ORF">A8L45_10810</name>
</gene>
<keyword evidence="14 15" id="KW-0472">Membrane</keyword>
<dbReference type="STRING" id="1080227.A8L45_10810"/>
<dbReference type="Proteomes" id="UP000094936">
    <property type="component" value="Unassembled WGS sequence"/>
</dbReference>
<comment type="catalytic activity">
    <reaction evidence="1">
        <text>ATP + protein L-histidine = ADP + protein N-phospho-L-histidine.</text>
        <dbReference type="EC" id="2.7.13.3"/>
    </reaction>
</comment>
<dbReference type="InterPro" id="IPR003661">
    <property type="entry name" value="HisK_dim/P_dom"/>
</dbReference>
<dbReference type="Gene3D" id="1.10.287.130">
    <property type="match status" value="1"/>
</dbReference>
<keyword evidence="8 15" id="KW-0812">Transmembrane</keyword>
<dbReference type="OrthoDB" id="9804645at2"/>
<keyword evidence="12 15" id="KW-1133">Transmembrane helix</keyword>
<comment type="subcellular location">
    <subcellularLocation>
        <location evidence="2">Cell inner membrane</location>
        <topology evidence="2">Multi-pass membrane protein</topology>
    </subcellularLocation>
</comment>
<keyword evidence="6" id="KW-0597">Phosphoprotein</keyword>
<dbReference type="PANTHER" id="PTHR44936:SF5">
    <property type="entry name" value="SENSOR HISTIDINE KINASE ENVZ"/>
    <property type="match status" value="1"/>
</dbReference>
<proteinExistence type="predicted"/>
<dbReference type="InterPro" id="IPR036097">
    <property type="entry name" value="HisK_dim/P_sf"/>
</dbReference>
<evidence type="ECO:0000259" key="16">
    <source>
        <dbReference type="PROSITE" id="PS50109"/>
    </source>
</evidence>
<evidence type="ECO:0000256" key="12">
    <source>
        <dbReference type="ARBA" id="ARBA00022989"/>
    </source>
</evidence>
<comment type="caution">
    <text evidence="18">The sequence shown here is derived from an EMBL/GenBank/DDBJ whole genome shotgun (WGS) entry which is preliminary data.</text>
</comment>
<accession>A0A1C3EJ81</accession>
<dbReference type="SMART" id="SM00304">
    <property type="entry name" value="HAMP"/>
    <property type="match status" value="1"/>
</dbReference>
<dbReference type="PRINTS" id="PR00344">
    <property type="entry name" value="BCTRLSENSOR"/>
</dbReference>
<dbReference type="GO" id="GO:0000155">
    <property type="term" value="F:phosphorelay sensor kinase activity"/>
    <property type="evidence" value="ECO:0007669"/>
    <property type="project" value="InterPro"/>
</dbReference>
<keyword evidence="13" id="KW-0902">Two-component regulatory system</keyword>
<dbReference type="Gene3D" id="3.30.565.10">
    <property type="entry name" value="Histidine kinase-like ATPase, C-terminal domain"/>
    <property type="match status" value="1"/>
</dbReference>
<keyword evidence="9" id="KW-0547">Nucleotide-binding</keyword>
<evidence type="ECO:0000256" key="3">
    <source>
        <dbReference type="ARBA" id="ARBA00012438"/>
    </source>
</evidence>
<keyword evidence="19" id="KW-1185">Reference proteome</keyword>
<feature type="domain" description="HAMP" evidence="17">
    <location>
        <begin position="182"/>
        <end position="230"/>
    </location>
</feature>
<dbReference type="PROSITE" id="PS50885">
    <property type="entry name" value="HAMP"/>
    <property type="match status" value="1"/>
</dbReference>
<keyword evidence="4" id="KW-1003">Cell membrane</keyword>
<dbReference type="InterPro" id="IPR004358">
    <property type="entry name" value="Sig_transdc_His_kin-like_C"/>
</dbReference>
<dbReference type="EMBL" id="LYBM01000017">
    <property type="protein sequence ID" value="ODA33284.1"/>
    <property type="molecule type" value="Genomic_DNA"/>
</dbReference>
<dbReference type="InterPro" id="IPR003594">
    <property type="entry name" value="HATPase_dom"/>
</dbReference>
<dbReference type="CDD" id="cd00082">
    <property type="entry name" value="HisKA"/>
    <property type="match status" value="1"/>
</dbReference>
<evidence type="ECO:0000256" key="14">
    <source>
        <dbReference type="ARBA" id="ARBA00023136"/>
    </source>
</evidence>
<dbReference type="AlphaFoldDB" id="A0A1C3EJ81"/>
<evidence type="ECO:0000256" key="15">
    <source>
        <dbReference type="SAM" id="Phobius"/>
    </source>
</evidence>
<dbReference type="NCBIfam" id="NF007004">
    <property type="entry name" value="PRK09467.1"/>
    <property type="match status" value="1"/>
</dbReference>
<dbReference type="RefSeq" id="WP_068902097.1">
    <property type="nucleotide sequence ID" value="NZ_JBHUIF010000006.1"/>
</dbReference>
<evidence type="ECO:0000256" key="11">
    <source>
        <dbReference type="ARBA" id="ARBA00022840"/>
    </source>
</evidence>
<feature type="transmembrane region" description="Helical" evidence="15">
    <location>
        <begin position="158"/>
        <end position="177"/>
    </location>
</feature>
<dbReference type="CDD" id="cd06225">
    <property type="entry name" value="HAMP"/>
    <property type="match status" value="1"/>
</dbReference>
<evidence type="ECO:0000259" key="17">
    <source>
        <dbReference type="PROSITE" id="PS50885"/>
    </source>
</evidence>
<dbReference type="Pfam" id="PF00512">
    <property type="entry name" value="HisKA"/>
    <property type="match status" value="1"/>
</dbReference>
<sequence>MRFAPRSHLTRTFVVLAGLLIASQIFSYVTVMNYALMPSIQQFNKILAYEIRFMLDEDEEEVDGKVYKLNEKLRVRLLEKLGVTLYDGSDARVRRDFASATSIDLLSDNMTEQLGVWTEVRIRLGSESYVMWLRSDAFKGYYMRIPLTELQVEDFLPLFYFSMLIALAVMGGGWLFIKLNNRPLAALEKAAIEVGKGGHPVPIRETGSSDIRAVTRSFNRMSEGIRKLEEDRALLMAGVSHDIRTPLTRIRLATEMMSPDNSYLADSINKDTEECNEIINQFMDYLRSMQEQDMMPFSVNKMILGLVEANRSAGTHIETQLEDIQIDMVANEVSVRRAVSNLVMNAIRYGDGEICISSALSADNRAFIVAVEDNGPGIAPEQVPILLEPFTRGDTARGSEGTGLGLAIVKRIVTQHGGDLQLLPGTDGGLRAEIKLPVREV</sequence>
<dbReference type="SMART" id="SM00388">
    <property type="entry name" value="HisKA"/>
    <property type="match status" value="1"/>
</dbReference>
<name>A0A1C3EJ81_9GAMM</name>
<reference evidence="18 19" key="1">
    <citation type="submission" date="2016-05" db="EMBL/GenBank/DDBJ databases">
        <title>Genomic Taxonomy of the Vibrionaceae.</title>
        <authorList>
            <person name="Gomez-Gil B."/>
            <person name="Enciso-Ibarra J."/>
        </authorList>
    </citation>
    <scope>NUCLEOTIDE SEQUENCE [LARGE SCALE GENOMIC DNA]</scope>
    <source>
        <strain evidence="18 19">CAIM 1920</strain>
    </source>
</reference>
<dbReference type="EC" id="2.7.13.3" evidence="3"/>
<dbReference type="PROSITE" id="PS50109">
    <property type="entry name" value="HIS_KIN"/>
    <property type="match status" value="1"/>
</dbReference>
<dbReference type="GO" id="GO:0005524">
    <property type="term" value="F:ATP binding"/>
    <property type="evidence" value="ECO:0007669"/>
    <property type="project" value="UniProtKB-KW"/>
</dbReference>
<dbReference type="InterPro" id="IPR005467">
    <property type="entry name" value="His_kinase_dom"/>
</dbReference>
<dbReference type="Pfam" id="PF00672">
    <property type="entry name" value="HAMP"/>
    <property type="match status" value="1"/>
</dbReference>
<evidence type="ECO:0000256" key="8">
    <source>
        <dbReference type="ARBA" id="ARBA00022692"/>
    </source>
</evidence>
<evidence type="ECO:0000256" key="10">
    <source>
        <dbReference type="ARBA" id="ARBA00022777"/>
    </source>
</evidence>
<dbReference type="InterPro" id="IPR050980">
    <property type="entry name" value="2C_sensor_his_kinase"/>
</dbReference>
<keyword evidence="11" id="KW-0067">ATP-binding</keyword>
<evidence type="ECO:0000256" key="1">
    <source>
        <dbReference type="ARBA" id="ARBA00000085"/>
    </source>
</evidence>
<dbReference type="SUPFAM" id="SSF55874">
    <property type="entry name" value="ATPase domain of HSP90 chaperone/DNA topoisomerase II/histidine kinase"/>
    <property type="match status" value="1"/>
</dbReference>
<protein>
    <recommendedName>
        <fullName evidence="3">histidine kinase</fullName>
        <ecNumber evidence="3">2.7.13.3</ecNumber>
    </recommendedName>
</protein>
<feature type="domain" description="Histidine kinase" evidence="16">
    <location>
        <begin position="238"/>
        <end position="440"/>
    </location>
</feature>
<dbReference type="SMART" id="SM00387">
    <property type="entry name" value="HATPase_c"/>
    <property type="match status" value="1"/>
</dbReference>
<evidence type="ECO:0000256" key="5">
    <source>
        <dbReference type="ARBA" id="ARBA00022519"/>
    </source>
</evidence>
<dbReference type="SUPFAM" id="SSF47384">
    <property type="entry name" value="Homodimeric domain of signal transducing histidine kinase"/>
    <property type="match status" value="1"/>
</dbReference>
<dbReference type="Pfam" id="PF02518">
    <property type="entry name" value="HATPase_c"/>
    <property type="match status" value="1"/>
</dbReference>
<evidence type="ECO:0000256" key="4">
    <source>
        <dbReference type="ARBA" id="ARBA00022475"/>
    </source>
</evidence>
<keyword evidence="7" id="KW-0808">Transferase</keyword>
<evidence type="ECO:0000256" key="6">
    <source>
        <dbReference type="ARBA" id="ARBA00022553"/>
    </source>
</evidence>
<keyword evidence="10 18" id="KW-0418">Kinase</keyword>
<evidence type="ECO:0000313" key="18">
    <source>
        <dbReference type="EMBL" id="ODA33284.1"/>
    </source>
</evidence>
<dbReference type="PANTHER" id="PTHR44936">
    <property type="entry name" value="SENSOR PROTEIN CREC"/>
    <property type="match status" value="1"/>
</dbReference>
<evidence type="ECO:0000256" key="7">
    <source>
        <dbReference type="ARBA" id="ARBA00022679"/>
    </source>
</evidence>
<dbReference type="FunFam" id="1.10.287.130:FF:000006">
    <property type="entry name" value="Osmolarity two-component histidine kinase EnvZ"/>
    <property type="match status" value="1"/>
</dbReference>
<dbReference type="InterPro" id="IPR036890">
    <property type="entry name" value="HATPase_C_sf"/>
</dbReference>
<evidence type="ECO:0000256" key="13">
    <source>
        <dbReference type="ARBA" id="ARBA00023012"/>
    </source>
</evidence>